<reference evidence="2" key="1">
    <citation type="submission" date="2020-10" db="EMBL/GenBank/DDBJ databases">
        <title>Paenihalocynthiibacter styelae gen. nov., sp. nov., isolated from stalked sea squirt Styela clava.</title>
        <authorList>
            <person name="Kim Y.-O."/>
            <person name="Yoon J.-H."/>
        </authorList>
    </citation>
    <scope>NUCLEOTIDE SEQUENCE</scope>
    <source>
        <strain evidence="2">MYP1-1</strain>
    </source>
</reference>
<feature type="domain" description="PIN" evidence="1">
    <location>
        <begin position="2"/>
        <end position="108"/>
    </location>
</feature>
<dbReference type="Proteomes" id="UP000640583">
    <property type="component" value="Unassembled WGS sequence"/>
</dbReference>
<dbReference type="SUPFAM" id="SSF88723">
    <property type="entry name" value="PIN domain-like"/>
    <property type="match status" value="1"/>
</dbReference>
<dbReference type="RefSeq" id="WP_228847050.1">
    <property type="nucleotide sequence ID" value="NZ_JADCKQ010000001.1"/>
</dbReference>
<dbReference type="InterPro" id="IPR002716">
    <property type="entry name" value="PIN_dom"/>
</dbReference>
<proteinExistence type="predicted"/>
<dbReference type="InterPro" id="IPR029060">
    <property type="entry name" value="PIN-like_dom_sf"/>
</dbReference>
<sequence length="182" mass="20186">MRALLDACVLYPTVMREVLIGAAEQGLYEPIWSARILEEWARAAARVAPLSEPIARGEIALLSSQWPRASVRVDQGRMARYWLPDENDIHVLAAASEASADLIITMNAKDFPQRILAEEGLSRQDPDGFVVSLFHANPGVMQEIAGRVHAKAEALSDQPWDKRKLFKKARLPRFGKAVSSQA</sequence>
<evidence type="ECO:0000313" key="2">
    <source>
        <dbReference type="EMBL" id="MBI1492082.1"/>
    </source>
</evidence>
<dbReference type="Pfam" id="PF13470">
    <property type="entry name" value="PIN_3"/>
    <property type="match status" value="1"/>
</dbReference>
<dbReference type="AlphaFoldDB" id="A0A8J7LTQ7"/>
<comment type="caution">
    <text evidence="2">The sequence shown here is derived from an EMBL/GenBank/DDBJ whole genome shotgun (WGS) entry which is preliminary data.</text>
</comment>
<name>A0A8J7LTQ7_9RHOB</name>
<dbReference type="NCBIfam" id="NF046100">
    <property type="entry name" value="RSP_2648_fam_PIN"/>
    <property type="match status" value="1"/>
</dbReference>
<evidence type="ECO:0000313" key="3">
    <source>
        <dbReference type="Proteomes" id="UP000640583"/>
    </source>
</evidence>
<dbReference type="EMBL" id="JADCKQ010000001">
    <property type="protein sequence ID" value="MBI1492082.1"/>
    <property type="molecule type" value="Genomic_DNA"/>
</dbReference>
<protein>
    <submittedName>
        <fullName evidence="2">PIN domain-containing protein</fullName>
    </submittedName>
</protein>
<accession>A0A8J7LTQ7</accession>
<keyword evidence="3" id="KW-1185">Reference proteome</keyword>
<organism evidence="2 3">
    <name type="scientific">Halocynthiibacter styelae</name>
    <dbReference type="NCBI Taxonomy" id="2761955"/>
    <lineage>
        <taxon>Bacteria</taxon>
        <taxon>Pseudomonadati</taxon>
        <taxon>Pseudomonadota</taxon>
        <taxon>Alphaproteobacteria</taxon>
        <taxon>Rhodobacterales</taxon>
        <taxon>Paracoccaceae</taxon>
        <taxon>Halocynthiibacter</taxon>
    </lineage>
</organism>
<evidence type="ECO:0000259" key="1">
    <source>
        <dbReference type="Pfam" id="PF13470"/>
    </source>
</evidence>
<gene>
    <name evidence="2" type="ORF">H1D41_00370</name>
</gene>